<feature type="region of interest" description="Disordered" evidence="1">
    <location>
        <begin position="29"/>
        <end position="151"/>
    </location>
</feature>
<feature type="compositionally biased region" description="Basic and acidic residues" evidence="1">
    <location>
        <begin position="93"/>
        <end position="105"/>
    </location>
</feature>
<dbReference type="EMBL" id="JAQNDO010000001">
    <property type="protein sequence ID" value="MDC0746689.1"/>
    <property type="molecule type" value="Genomic_DNA"/>
</dbReference>
<name>A0ABT5EEB0_9BACT</name>
<protein>
    <submittedName>
        <fullName evidence="2">Uncharacterized protein</fullName>
    </submittedName>
</protein>
<feature type="compositionally biased region" description="Basic and acidic residues" evidence="1">
    <location>
        <begin position="61"/>
        <end position="72"/>
    </location>
</feature>
<dbReference type="RefSeq" id="WP_271915053.1">
    <property type="nucleotide sequence ID" value="NZ_JAQNDO010000001.1"/>
</dbReference>
<evidence type="ECO:0000313" key="3">
    <source>
        <dbReference type="EMBL" id="MDC0746689.1"/>
    </source>
</evidence>
<keyword evidence="4" id="KW-1185">Reference proteome</keyword>
<accession>A0ABT5EEB0</accession>
<gene>
    <name evidence="2" type="ORF">POL67_02220</name>
    <name evidence="3" type="ORF">POL67_35505</name>
</gene>
<organism evidence="2 4">
    <name type="scientific">Polyangium mundeleinium</name>
    <dbReference type="NCBI Taxonomy" id="2995306"/>
    <lineage>
        <taxon>Bacteria</taxon>
        <taxon>Pseudomonadati</taxon>
        <taxon>Myxococcota</taxon>
        <taxon>Polyangia</taxon>
        <taxon>Polyangiales</taxon>
        <taxon>Polyangiaceae</taxon>
        <taxon>Polyangium</taxon>
    </lineage>
</organism>
<dbReference type="Proteomes" id="UP001221411">
    <property type="component" value="Unassembled WGS sequence"/>
</dbReference>
<evidence type="ECO:0000313" key="2">
    <source>
        <dbReference type="EMBL" id="MDC0740143.1"/>
    </source>
</evidence>
<dbReference type="EMBL" id="JAQNDO010000001">
    <property type="protein sequence ID" value="MDC0740143.1"/>
    <property type="molecule type" value="Genomic_DNA"/>
</dbReference>
<evidence type="ECO:0000256" key="1">
    <source>
        <dbReference type="SAM" id="MobiDB-lite"/>
    </source>
</evidence>
<evidence type="ECO:0000313" key="4">
    <source>
        <dbReference type="Proteomes" id="UP001221411"/>
    </source>
</evidence>
<sequence>MPLLFLFLLGVGGGGYVVYRLLHDRERERPELARGSGSGDGIDAAFRGALRATPEQIVQATEREQAAAKERPAAPPAASASPGTTPAPPPKPAPERPLEIHEYHSRPPPKKAQGGAGSRFGDAARRAAEAAQSAPTTSGVDAPRSGRRRRS</sequence>
<proteinExistence type="predicted"/>
<comment type="caution">
    <text evidence="2">The sequence shown here is derived from an EMBL/GenBank/DDBJ whole genome shotgun (WGS) entry which is preliminary data.</text>
</comment>
<reference evidence="2 4" key="1">
    <citation type="submission" date="2022-11" db="EMBL/GenBank/DDBJ databases">
        <title>Minimal conservation of predation-associated metabolite biosynthetic gene clusters underscores biosynthetic potential of Myxococcota including descriptions for ten novel species: Archangium lansinium sp. nov., Myxococcus landrumus sp. nov., Nannocystis bai.</title>
        <authorList>
            <person name="Ahearne A."/>
            <person name="Stevens C."/>
            <person name="Dowd S."/>
        </authorList>
    </citation>
    <scope>NUCLEOTIDE SEQUENCE [LARGE SCALE GENOMIC DNA]</scope>
    <source>
        <strain evidence="2 4">RJM3</strain>
    </source>
</reference>